<evidence type="ECO:0000313" key="2">
    <source>
        <dbReference type="Proteomes" id="UP000318571"/>
    </source>
</evidence>
<proteinExistence type="predicted"/>
<keyword evidence="2" id="KW-1185">Reference proteome</keyword>
<accession>A0A553NPC9</accession>
<dbReference type="OMA" id="QCHNGAR"/>
<dbReference type="AlphaFoldDB" id="A0A553NPC9"/>
<evidence type="ECO:0000313" key="1">
    <source>
        <dbReference type="EMBL" id="TRY67267.1"/>
    </source>
</evidence>
<comment type="caution">
    <text evidence="1">The sequence shown here is derived from an EMBL/GenBank/DDBJ whole genome shotgun (WGS) entry which is preliminary data.</text>
</comment>
<name>A0A553NPC9_TIGCA</name>
<dbReference type="Proteomes" id="UP000318571">
    <property type="component" value="Chromosome 4"/>
</dbReference>
<reference evidence="1 2" key="1">
    <citation type="journal article" date="2018" name="Nat. Ecol. Evol.">
        <title>Genomic signatures of mitonuclear coevolution across populations of Tigriopus californicus.</title>
        <authorList>
            <person name="Barreto F.S."/>
            <person name="Watson E.T."/>
            <person name="Lima T.G."/>
            <person name="Willett C.S."/>
            <person name="Edmands S."/>
            <person name="Li W."/>
            <person name="Burton R.S."/>
        </authorList>
    </citation>
    <scope>NUCLEOTIDE SEQUENCE [LARGE SCALE GENOMIC DNA]</scope>
    <source>
        <strain evidence="1 2">San Diego</strain>
    </source>
</reference>
<sequence length="116" mass="12538">GWTNILSALPTDTAGQLDVLGHDGDTLGVDGAQVGVLKETHQVGLRGLLQCHNGARLETQVGFKVLSNLTDQTLEGQFTDEQLSGLLVTADLSKSHRSRTLDPNLSQPRRLFLHVK</sequence>
<protein>
    <submittedName>
        <fullName evidence="1">Uncharacterized protein</fullName>
    </submittedName>
</protein>
<gene>
    <name evidence="1" type="ORF">TCAL_15891</name>
</gene>
<dbReference type="EMBL" id="VCGU01000011">
    <property type="protein sequence ID" value="TRY67267.1"/>
    <property type="molecule type" value="Genomic_DNA"/>
</dbReference>
<organism evidence="1 2">
    <name type="scientific">Tigriopus californicus</name>
    <name type="common">Marine copepod</name>
    <dbReference type="NCBI Taxonomy" id="6832"/>
    <lineage>
        <taxon>Eukaryota</taxon>
        <taxon>Metazoa</taxon>
        <taxon>Ecdysozoa</taxon>
        <taxon>Arthropoda</taxon>
        <taxon>Crustacea</taxon>
        <taxon>Multicrustacea</taxon>
        <taxon>Hexanauplia</taxon>
        <taxon>Copepoda</taxon>
        <taxon>Harpacticoida</taxon>
        <taxon>Harpacticidae</taxon>
        <taxon>Tigriopus</taxon>
    </lineage>
</organism>
<feature type="non-terminal residue" evidence="1">
    <location>
        <position position="1"/>
    </location>
</feature>